<keyword evidence="2" id="KW-0472">Membrane</keyword>
<gene>
    <name evidence="3" type="ORF">HaLaN_25053</name>
</gene>
<dbReference type="Proteomes" id="UP000485058">
    <property type="component" value="Unassembled WGS sequence"/>
</dbReference>
<reference evidence="3 4" key="1">
    <citation type="submission" date="2020-02" db="EMBL/GenBank/DDBJ databases">
        <title>Draft genome sequence of Haematococcus lacustris strain NIES-144.</title>
        <authorList>
            <person name="Morimoto D."/>
            <person name="Nakagawa S."/>
            <person name="Yoshida T."/>
            <person name="Sawayama S."/>
        </authorList>
    </citation>
    <scope>NUCLEOTIDE SEQUENCE [LARGE SCALE GENOMIC DNA]</scope>
    <source>
        <strain evidence="3 4">NIES-144</strain>
    </source>
</reference>
<sequence length="279" mass="31365">MNQYADDDFDLGIKQFMIEQAIQQDMEDNIGKGQDNKSYDEKLAEELFKDDGHGGVHDDAGGAGQPEHRLAHGRYPKVVDERDMIVTADIVEDAFTTDAMEEYMTTLGEPASLSTAWRVEDTLKELSYTQMWTLAAEGHVQRVRVYGPDERAAMVQLRDSAPGGARTCKVVMLPDPDLTPHLVKHGVELVAPSYEEERSVQQAFTIQILRFTAPFMFITALFWLLHTWLLDPLPDAFSPRQMLRHRRELMLVASKLSFRSPAKEVRPADAEGGLLEGGC</sequence>
<proteinExistence type="predicted"/>
<keyword evidence="2" id="KW-1133">Transmembrane helix</keyword>
<evidence type="ECO:0000256" key="1">
    <source>
        <dbReference type="SAM" id="MobiDB-lite"/>
    </source>
</evidence>
<accession>A0A699ZXS8</accession>
<organism evidence="3 4">
    <name type="scientific">Haematococcus lacustris</name>
    <name type="common">Green alga</name>
    <name type="synonym">Haematococcus pluvialis</name>
    <dbReference type="NCBI Taxonomy" id="44745"/>
    <lineage>
        <taxon>Eukaryota</taxon>
        <taxon>Viridiplantae</taxon>
        <taxon>Chlorophyta</taxon>
        <taxon>core chlorophytes</taxon>
        <taxon>Chlorophyceae</taxon>
        <taxon>CS clade</taxon>
        <taxon>Chlamydomonadales</taxon>
        <taxon>Haematococcaceae</taxon>
        <taxon>Haematococcus</taxon>
    </lineage>
</organism>
<evidence type="ECO:0000313" key="4">
    <source>
        <dbReference type="Proteomes" id="UP000485058"/>
    </source>
</evidence>
<keyword evidence="2" id="KW-0812">Transmembrane</keyword>
<evidence type="ECO:0000313" key="3">
    <source>
        <dbReference type="EMBL" id="GFH26835.1"/>
    </source>
</evidence>
<feature type="transmembrane region" description="Helical" evidence="2">
    <location>
        <begin position="208"/>
        <end position="229"/>
    </location>
</feature>
<feature type="region of interest" description="Disordered" evidence="1">
    <location>
        <begin position="50"/>
        <end position="69"/>
    </location>
</feature>
<feature type="non-terminal residue" evidence="3">
    <location>
        <position position="1"/>
    </location>
</feature>
<dbReference type="Gene3D" id="3.30.720.210">
    <property type="match status" value="1"/>
</dbReference>
<keyword evidence="4" id="KW-1185">Reference proteome</keyword>
<comment type="caution">
    <text evidence="3">The sequence shown here is derived from an EMBL/GenBank/DDBJ whole genome shotgun (WGS) entry which is preliminary data.</text>
</comment>
<evidence type="ECO:0000256" key="2">
    <source>
        <dbReference type="SAM" id="Phobius"/>
    </source>
</evidence>
<name>A0A699ZXS8_HAELA</name>
<protein>
    <submittedName>
        <fullName evidence="3">AAA domain-containing protein</fullName>
    </submittedName>
</protein>
<dbReference type="AlphaFoldDB" id="A0A699ZXS8"/>
<dbReference type="EMBL" id="BLLF01003257">
    <property type="protein sequence ID" value="GFH26835.1"/>
    <property type="molecule type" value="Genomic_DNA"/>
</dbReference>